<dbReference type="Proteomes" id="UP000265520">
    <property type="component" value="Unassembled WGS sequence"/>
</dbReference>
<protein>
    <submittedName>
        <fullName evidence="1">Uncharacterized protein</fullName>
    </submittedName>
</protein>
<evidence type="ECO:0000313" key="2">
    <source>
        <dbReference type="Proteomes" id="UP000265520"/>
    </source>
</evidence>
<sequence>MNPRLLLAPSRSSCSIPKAHNKLVSSSHHHEASLVLDTSRRFSLRSSLSIHTFRCLRGLVFVLFSSILANGGFTAAKRTGFRVVDVTVDVEAILRMFSVNALGRV</sequence>
<gene>
    <name evidence="1" type="ORF">A2U01_0010298</name>
</gene>
<proteinExistence type="predicted"/>
<dbReference type="AlphaFoldDB" id="A0A392MPC8"/>
<reference evidence="1 2" key="1">
    <citation type="journal article" date="2018" name="Front. Plant Sci.">
        <title>Red Clover (Trifolium pratense) and Zigzag Clover (T. medium) - A Picture of Genomic Similarities and Differences.</title>
        <authorList>
            <person name="Dluhosova J."/>
            <person name="Istvanek J."/>
            <person name="Nedelnik J."/>
            <person name="Repkova J."/>
        </authorList>
    </citation>
    <scope>NUCLEOTIDE SEQUENCE [LARGE SCALE GENOMIC DNA]</scope>
    <source>
        <strain evidence="2">cv. 10/8</strain>
        <tissue evidence="1">Leaf</tissue>
    </source>
</reference>
<keyword evidence="2" id="KW-1185">Reference proteome</keyword>
<dbReference type="EMBL" id="LXQA010016092">
    <property type="protein sequence ID" value="MCH89402.1"/>
    <property type="molecule type" value="Genomic_DNA"/>
</dbReference>
<evidence type="ECO:0000313" key="1">
    <source>
        <dbReference type="EMBL" id="MCH89402.1"/>
    </source>
</evidence>
<organism evidence="1 2">
    <name type="scientific">Trifolium medium</name>
    <dbReference type="NCBI Taxonomy" id="97028"/>
    <lineage>
        <taxon>Eukaryota</taxon>
        <taxon>Viridiplantae</taxon>
        <taxon>Streptophyta</taxon>
        <taxon>Embryophyta</taxon>
        <taxon>Tracheophyta</taxon>
        <taxon>Spermatophyta</taxon>
        <taxon>Magnoliopsida</taxon>
        <taxon>eudicotyledons</taxon>
        <taxon>Gunneridae</taxon>
        <taxon>Pentapetalae</taxon>
        <taxon>rosids</taxon>
        <taxon>fabids</taxon>
        <taxon>Fabales</taxon>
        <taxon>Fabaceae</taxon>
        <taxon>Papilionoideae</taxon>
        <taxon>50 kb inversion clade</taxon>
        <taxon>NPAAA clade</taxon>
        <taxon>Hologalegina</taxon>
        <taxon>IRL clade</taxon>
        <taxon>Trifolieae</taxon>
        <taxon>Trifolium</taxon>
    </lineage>
</organism>
<accession>A0A392MPC8</accession>
<name>A0A392MPC8_9FABA</name>
<comment type="caution">
    <text evidence="1">The sequence shown here is derived from an EMBL/GenBank/DDBJ whole genome shotgun (WGS) entry which is preliminary data.</text>
</comment>